<gene>
    <name evidence="1" type="ORF">A3I35_00040</name>
</gene>
<accession>A0A1F5S0E3</accession>
<evidence type="ECO:0000313" key="2">
    <source>
        <dbReference type="Proteomes" id="UP000177878"/>
    </source>
</evidence>
<protein>
    <recommendedName>
        <fullName evidence="3">Nucleotidyl transferase AbiEii/AbiGii toxin family protein</fullName>
    </recommendedName>
</protein>
<organism evidence="1 2">
    <name type="scientific">Candidatus Falkowbacteria bacterium RIFCSPLOWO2_02_FULL_45_15</name>
    <dbReference type="NCBI Taxonomy" id="1797988"/>
    <lineage>
        <taxon>Bacteria</taxon>
        <taxon>Candidatus Falkowiibacteriota</taxon>
    </lineage>
</organism>
<reference evidence="1 2" key="1">
    <citation type="journal article" date="2016" name="Nat. Commun.">
        <title>Thousands of microbial genomes shed light on interconnected biogeochemical processes in an aquifer system.</title>
        <authorList>
            <person name="Anantharaman K."/>
            <person name="Brown C.T."/>
            <person name="Hug L.A."/>
            <person name="Sharon I."/>
            <person name="Castelle C.J."/>
            <person name="Probst A.J."/>
            <person name="Thomas B.C."/>
            <person name="Singh A."/>
            <person name="Wilkins M.J."/>
            <person name="Karaoz U."/>
            <person name="Brodie E.L."/>
            <person name="Williams K.H."/>
            <person name="Hubbard S.S."/>
            <person name="Banfield J.F."/>
        </authorList>
    </citation>
    <scope>NUCLEOTIDE SEQUENCE [LARGE SCALE GENOMIC DNA]</scope>
</reference>
<dbReference type="STRING" id="1797988.A3I35_00040"/>
<sequence>MRLHHEILDDKRKQIWWSMSHFKRVGYLAGGTALALQLGHRLSYDFDIFCRRPVTAALIRKITQSFPRGKVLLNNSDEFTFLTADDIKISFIYYPFNLDAYLQRQPTALPLLSIQGIALAKAYALNRRNSWRDYVDLYFIVRDKHMSLKQVVAAADKVYGEAFNEKLFLAQLLYTDDVTPGEIKNIKLLKEKIGLATIKKFFQAKIDEYMR</sequence>
<dbReference type="AlphaFoldDB" id="A0A1F5S0E3"/>
<comment type="caution">
    <text evidence="1">The sequence shown here is derived from an EMBL/GenBank/DDBJ whole genome shotgun (WGS) entry which is preliminary data.</text>
</comment>
<evidence type="ECO:0008006" key="3">
    <source>
        <dbReference type="Google" id="ProtNLM"/>
    </source>
</evidence>
<name>A0A1F5S0E3_9BACT</name>
<evidence type="ECO:0000313" key="1">
    <source>
        <dbReference type="EMBL" id="OGF20149.1"/>
    </source>
</evidence>
<proteinExistence type="predicted"/>
<dbReference type="EMBL" id="MFFV01000006">
    <property type="protein sequence ID" value="OGF20149.1"/>
    <property type="molecule type" value="Genomic_DNA"/>
</dbReference>
<dbReference type="Pfam" id="PF08843">
    <property type="entry name" value="AbiEii"/>
    <property type="match status" value="1"/>
</dbReference>
<dbReference type="Proteomes" id="UP000177878">
    <property type="component" value="Unassembled WGS sequence"/>
</dbReference>
<dbReference type="InterPro" id="IPR014942">
    <property type="entry name" value="AbiEii"/>
</dbReference>